<evidence type="ECO:0000313" key="4">
    <source>
        <dbReference type="Proteomes" id="UP001059546"/>
    </source>
</evidence>
<organism evidence="2 4">
    <name type="scientific">Encephalitozoon hellem</name>
    <name type="common">Microsporidian parasite</name>
    <dbReference type="NCBI Taxonomy" id="27973"/>
    <lineage>
        <taxon>Eukaryota</taxon>
        <taxon>Fungi</taxon>
        <taxon>Fungi incertae sedis</taxon>
        <taxon>Microsporidia</taxon>
        <taxon>Unikaryonidae</taxon>
        <taxon>Encephalitozoon</taxon>
    </lineage>
</organism>
<evidence type="ECO:0000313" key="2">
    <source>
        <dbReference type="EMBL" id="UTX43981.1"/>
    </source>
</evidence>
<proteinExistence type="predicted"/>
<evidence type="ECO:0000256" key="1">
    <source>
        <dbReference type="SAM" id="Phobius"/>
    </source>
</evidence>
<dbReference type="Proteomes" id="UP001217963">
    <property type="component" value="Chromosome IX"/>
</dbReference>
<keyword evidence="5" id="KW-1185">Reference proteome</keyword>
<evidence type="ECO:0000313" key="3">
    <source>
        <dbReference type="EMBL" id="WEL39466.1"/>
    </source>
</evidence>
<keyword evidence="1" id="KW-1133">Transmembrane helix</keyword>
<protein>
    <submittedName>
        <fullName evidence="2">Uncharacterized protein</fullName>
    </submittedName>
</protein>
<dbReference type="EMBL" id="CP119070">
    <property type="protein sequence ID" value="WEL39466.1"/>
    <property type="molecule type" value="Genomic_DNA"/>
</dbReference>
<dbReference type="Proteomes" id="UP001059546">
    <property type="component" value="Chromosome IX"/>
</dbReference>
<reference evidence="3 5" key="2">
    <citation type="submission" date="2023-02" db="EMBL/GenBank/DDBJ databases">
        <title>Encephalitozoon hellem ATCC 50451 complete genome.</title>
        <authorList>
            <person name="Mascarenhas dos Santos A.C."/>
            <person name="Julian A.T."/>
            <person name="Pombert J.-F."/>
        </authorList>
    </citation>
    <scope>NUCLEOTIDE SEQUENCE [LARGE SCALE GENOMIC DNA]</scope>
    <source>
        <strain evidence="3 5">ATCC 50451</strain>
    </source>
</reference>
<keyword evidence="1" id="KW-0472">Membrane</keyword>
<reference evidence="2" key="1">
    <citation type="submission" date="2021-05" db="EMBL/GenBank/DDBJ databases">
        <title>Encephalitozoon hellem ATCC 50604 Complete Genome.</title>
        <authorList>
            <person name="Mascarenhas dos Santos A.C."/>
            <person name="Julian A.T."/>
            <person name="Pombert J.-F."/>
        </authorList>
    </citation>
    <scope>NUCLEOTIDE SEQUENCE</scope>
    <source>
        <strain evidence="2">ATCC 50604</strain>
    </source>
</reference>
<evidence type="ECO:0000313" key="5">
    <source>
        <dbReference type="Proteomes" id="UP001217963"/>
    </source>
</evidence>
<gene>
    <name evidence="2" type="ORF">GPU96_09g17610</name>
    <name evidence="3" type="ORF">PFJ87_09g00940</name>
</gene>
<dbReference type="OrthoDB" id="2192531at2759"/>
<dbReference type="AlphaFoldDB" id="A0A9Q9C4G3"/>
<name>A0A9Q9C4G3_ENCHE</name>
<accession>A0A9Q9C4G3</accession>
<dbReference type="EMBL" id="CP075155">
    <property type="protein sequence ID" value="UTX43981.1"/>
    <property type="molecule type" value="Genomic_DNA"/>
</dbReference>
<keyword evidence="1" id="KW-0812">Transmembrane</keyword>
<feature type="transmembrane region" description="Helical" evidence="1">
    <location>
        <begin position="39"/>
        <end position="61"/>
    </location>
</feature>
<sequence>MMPFDREERALIEKEYERHMRDIRKAEMRERHFEMKDRGYTLSLSALGSSMNVVSVFLGYIEGLGIDKRNVYGHIADAILDGNSGIAENLTSILRQGLRDEASISMEIVKIHGQTC</sequence>